<evidence type="ECO:0000256" key="3">
    <source>
        <dbReference type="ARBA" id="ARBA00014919"/>
    </source>
</evidence>
<evidence type="ECO:0000256" key="8">
    <source>
        <dbReference type="ARBA" id="ARBA00022927"/>
    </source>
</evidence>
<name>A0ABY6MYN1_9ALTE</name>
<keyword evidence="11" id="KW-1006">Bacterial flagellum protein export</keyword>
<feature type="compositionally biased region" description="Basic and acidic residues" evidence="14">
    <location>
        <begin position="89"/>
        <end position="107"/>
    </location>
</feature>
<evidence type="ECO:0000313" key="17">
    <source>
        <dbReference type="EMBL" id="UZE94941.1"/>
    </source>
</evidence>
<dbReference type="InterPro" id="IPR047040">
    <property type="entry name" value="FlhF__GTPase_dom"/>
</dbReference>
<gene>
    <name evidence="17" type="primary">flhF</name>
    <name evidence="17" type="ORF">NKI27_12775</name>
</gene>
<comment type="function">
    <text evidence="12">Necessary for flagellar biosynthesis. May be involved in translocation of the flagellum.</text>
</comment>
<dbReference type="InterPro" id="IPR027417">
    <property type="entry name" value="P-loop_NTPase"/>
</dbReference>
<keyword evidence="8" id="KW-0653">Protein transport</keyword>
<evidence type="ECO:0000256" key="2">
    <source>
        <dbReference type="ARBA" id="ARBA00008531"/>
    </source>
</evidence>
<feature type="compositionally biased region" description="Polar residues" evidence="14">
    <location>
        <begin position="108"/>
        <end position="118"/>
    </location>
</feature>
<dbReference type="PANTHER" id="PTHR43134:SF3">
    <property type="entry name" value="FLAGELLAR BIOSYNTHESIS PROTEIN FLHF"/>
    <property type="match status" value="1"/>
</dbReference>
<evidence type="ECO:0000256" key="6">
    <source>
        <dbReference type="ARBA" id="ARBA00022741"/>
    </source>
</evidence>
<dbReference type="Proteomes" id="UP001163739">
    <property type="component" value="Chromosome"/>
</dbReference>
<evidence type="ECO:0000313" key="18">
    <source>
        <dbReference type="Proteomes" id="UP001163739"/>
    </source>
</evidence>
<evidence type="ECO:0000256" key="9">
    <source>
        <dbReference type="ARBA" id="ARBA00023134"/>
    </source>
</evidence>
<dbReference type="SMART" id="SM00382">
    <property type="entry name" value="AAA"/>
    <property type="match status" value="1"/>
</dbReference>
<evidence type="ECO:0000256" key="7">
    <source>
        <dbReference type="ARBA" id="ARBA00022795"/>
    </source>
</evidence>
<feature type="domain" description="SRP54-type proteins GTP-binding" evidence="16">
    <location>
        <begin position="218"/>
        <end position="408"/>
    </location>
</feature>
<dbReference type="Pfam" id="PF00448">
    <property type="entry name" value="SRP54"/>
    <property type="match status" value="1"/>
</dbReference>
<evidence type="ECO:0000256" key="4">
    <source>
        <dbReference type="ARBA" id="ARBA00022448"/>
    </source>
</evidence>
<evidence type="ECO:0000256" key="10">
    <source>
        <dbReference type="ARBA" id="ARBA00023136"/>
    </source>
</evidence>
<dbReference type="CDD" id="cd17873">
    <property type="entry name" value="FlhF"/>
    <property type="match status" value="1"/>
</dbReference>
<feature type="domain" description="AAA+ ATPase" evidence="15">
    <location>
        <begin position="217"/>
        <end position="332"/>
    </location>
</feature>
<keyword evidence="10" id="KW-0472">Membrane</keyword>
<keyword evidence="9" id="KW-0342">GTP-binding</keyword>
<evidence type="ECO:0000256" key="1">
    <source>
        <dbReference type="ARBA" id="ARBA00004413"/>
    </source>
</evidence>
<dbReference type="InterPro" id="IPR020006">
    <property type="entry name" value="FlhF"/>
</dbReference>
<keyword evidence="18" id="KW-1185">Reference proteome</keyword>
<dbReference type="EMBL" id="CP100390">
    <property type="protein sequence ID" value="UZE94941.1"/>
    <property type="molecule type" value="Genomic_DNA"/>
</dbReference>
<evidence type="ECO:0000256" key="14">
    <source>
        <dbReference type="SAM" id="MobiDB-lite"/>
    </source>
</evidence>
<dbReference type="RefSeq" id="WP_265046433.1">
    <property type="nucleotide sequence ID" value="NZ_CP100390.1"/>
</dbReference>
<evidence type="ECO:0000259" key="16">
    <source>
        <dbReference type="SMART" id="SM00962"/>
    </source>
</evidence>
<sequence length="448" mass="49896">MKVKRFFAATMQEALRMVREEMGADAVILSNQKVGGGVEIVTALDYDEQLAMSQVELTSAEDKAPSPTQIGRMQAERHVRLQEEMERAREKISGVKGRRTNETENEPRVTQSNATTNTDAQPVSELETMRAELHHLRDLLNQQLKTNDETRKEQETESSIVRSNIADRLGRMGIEKTLIDALLPGIKAGADISEAWNRVLAELSHVLAVESEELIDRGGIYALVGQTGSGKTTTIGKMAARYVLEHGPESVALITTDRYRIAAHEQLMVFGRILNIPVRIVDEHNSLDDVIDSLQDKKLVLIDTAGLNHQDPDWAEQLHEIRDSKYAIKSYLVLSAITQTQIMKSTYHYYKMVGLAGCLVTKLDEAVSLGEVISFLYLSGLSVAYVTDGQKIPDDIHLAKAHSIISRGVSLFKEQEKFESELLSNTQGRIQNTGRANEFSSMYFGHTA</sequence>
<proteinExistence type="inferred from homology"/>
<comment type="similarity">
    <text evidence="2">Belongs to the GTP-binding SRP family.</text>
</comment>
<keyword evidence="17" id="KW-0282">Flagellum</keyword>
<comment type="subcellular location">
    <subcellularLocation>
        <location evidence="1">Cell membrane</location>
        <topology evidence="1">Peripheral membrane protein</topology>
        <orientation evidence="1">Cytoplasmic side</orientation>
    </subcellularLocation>
</comment>
<evidence type="ECO:0000259" key="15">
    <source>
        <dbReference type="SMART" id="SM00382"/>
    </source>
</evidence>
<evidence type="ECO:0000256" key="5">
    <source>
        <dbReference type="ARBA" id="ARBA00022475"/>
    </source>
</evidence>
<dbReference type="Gene3D" id="3.40.50.300">
    <property type="entry name" value="P-loop containing nucleotide triphosphate hydrolases"/>
    <property type="match status" value="1"/>
</dbReference>
<dbReference type="NCBIfam" id="TIGR03499">
    <property type="entry name" value="FlhF"/>
    <property type="match status" value="1"/>
</dbReference>
<feature type="region of interest" description="Disordered" evidence="14">
    <location>
        <begin position="89"/>
        <end position="118"/>
    </location>
</feature>
<keyword evidence="17" id="KW-0969">Cilium</keyword>
<accession>A0ABY6MYN1</accession>
<organism evidence="17 18">
    <name type="scientific">Alkalimarinus alittae</name>
    <dbReference type="NCBI Taxonomy" id="2961619"/>
    <lineage>
        <taxon>Bacteria</taxon>
        <taxon>Pseudomonadati</taxon>
        <taxon>Pseudomonadota</taxon>
        <taxon>Gammaproteobacteria</taxon>
        <taxon>Alteromonadales</taxon>
        <taxon>Alteromonadaceae</taxon>
        <taxon>Alkalimarinus</taxon>
    </lineage>
</organism>
<keyword evidence="7" id="KW-1005">Bacterial flagellum biogenesis</keyword>
<dbReference type="InterPro" id="IPR000897">
    <property type="entry name" value="SRP54_GTPase_dom"/>
</dbReference>
<dbReference type="SUPFAM" id="SSF52540">
    <property type="entry name" value="P-loop containing nucleoside triphosphate hydrolases"/>
    <property type="match status" value="1"/>
</dbReference>
<keyword evidence="17" id="KW-0966">Cell projection</keyword>
<keyword evidence="5" id="KW-1003">Cell membrane</keyword>
<keyword evidence="4" id="KW-0813">Transport</keyword>
<evidence type="ECO:0000256" key="13">
    <source>
        <dbReference type="NCBIfam" id="TIGR03499"/>
    </source>
</evidence>
<evidence type="ECO:0000256" key="11">
    <source>
        <dbReference type="ARBA" id="ARBA00023225"/>
    </source>
</evidence>
<protein>
    <recommendedName>
        <fullName evidence="3 13">Flagellar biosynthesis protein FlhF</fullName>
    </recommendedName>
</protein>
<reference evidence="17" key="1">
    <citation type="submission" date="2022-06" db="EMBL/GenBank/DDBJ databases">
        <title>Alkalimarinus sp. nov., isolated from gut of a Alitta virens.</title>
        <authorList>
            <person name="Yang A.I."/>
            <person name="Shin N.-R."/>
        </authorList>
    </citation>
    <scope>NUCLEOTIDE SEQUENCE</scope>
    <source>
        <strain evidence="17">A2M4</strain>
    </source>
</reference>
<keyword evidence="6" id="KW-0547">Nucleotide-binding</keyword>
<evidence type="ECO:0000256" key="12">
    <source>
        <dbReference type="ARBA" id="ARBA00025337"/>
    </source>
</evidence>
<dbReference type="Gene3D" id="1.20.120.1380">
    <property type="entry name" value="Flagellar FlhF biosynthesis protein, N domain"/>
    <property type="match status" value="1"/>
</dbReference>
<dbReference type="PANTHER" id="PTHR43134">
    <property type="entry name" value="SIGNAL RECOGNITION PARTICLE RECEPTOR SUBUNIT ALPHA"/>
    <property type="match status" value="1"/>
</dbReference>
<dbReference type="SMART" id="SM00962">
    <property type="entry name" value="SRP54"/>
    <property type="match status" value="1"/>
</dbReference>
<dbReference type="InterPro" id="IPR003593">
    <property type="entry name" value="AAA+_ATPase"/>
</dbReference>